<dbReference type="AlphaFoldDB" id="A0AAV3R0H9"/>
<gene>
    <name evidence="2" type="ORF">LIER_24292</name>
</gene>
<feature type="domain" description="Reverse transcriptase Ty1/copia-type" evidence="1">
    <location>
        <begin position="5"/>
        <end position="81"/>
    </location>
</feature>
<evidence type="ECO:0000313" key="3">
    <source>
        <dbReference type="Proteomes" id="UP001454036"/>
    </source>
</evidence>
<accession>A0AAV3R0H9</accession>
<comment type="caution">
    <text evidence="2">The sequence shown here is derived from an EMBL/GenBank/DDBJ whole genome shotgun (WGS) entry which is preliminary data.</text>
</comment>
<name>A0AAV3R0H9_LITER</name>
<keyword evidence="3" id="KW-1185">Reference proteome</keyword>
<evidence type="ECO:0000259" key="1">
    <source>
        <dbReference type="Pfam" id="PF07727"/>
    </source>
</evidence>
<keyword evidence="2" id="KW-0675">Receptor</keyword>
<dbReference type="Pfam" id="PF07727">
    <property type="entry name" value="RVT_2"/>
    <property type="match status" value="1"/>
</dbReference>
<dbReference type="PANTHER" id="PTHR11439:SF486">
    <property type="entry name" value="RLK (RECEPTOR-LIKE KINASE) PROTEIN, PUTATIVE-RELATED"/>
    <property type="match status" value="1"/>
</dbReference>
<dbReference type="Proteomes" id="UP001454036">
    <property type="component" value="Unassembled WGS sequence"/>
</dbReference>
<organism evidence="2 3">
    <name type="scientific">Lithospermum erythrorhizon</name>
    <name type="common">Purple gromwell</name>
    <name type="synonym">Lithospermum officinale var. erythrorhizon</name>
    <dbReference type="NCBI Taxonomy" id="34254"/>
    <lineage>
        <taxon>Eukaryota</taxon>
        <taxon>Viridiplantae</taxon>
        <taxon>Streptophyta</taxon>
        <taxon>Embryophyta</taxon>
        <taxon>Tracheophyta</taxon>
        <taxon>Spermatophyta</taxon>
        <taxon>Magnoliopsida</taxon>
        <taxon>eudicotyledons</taxon>
        <taxon>Gunneridae</taxon>
        <taxon>Pentapetalae</taxon>
        <taxon>asterids</taxon>
        <taxon>lamiids</taxon>
        <taxon>Boraginales</taxon>
        <taxon>Boraginaceae</taxon>
        <taxon>Boraginoideae</taxon>
        <taxon>Lithospermeae</taxon>
        <taxon>Lithospermum</taxon>
    </lineage>
</organism>
<dbReference type="SUPFAM" id="SSF56672">
    <property type="entry name" value="DNA/RNA polymerases"/>
    <property type="match status" value="1"/>
</dbReference>
<dbReference type="InterPro" id="IPR013103">
    <property type="entry name" value="RVT_2"/>
</dbReference>
<dbReference type="InterPro" id="IPR043502">
    <property type="entry name" value="DNA/RNA_pol_sf"/>
</dbReference>
<dbReference type="EMBL" id="BAABME010007018">
    <property type="protein sequence ID" value="GAA0169912.1"/>
    <property type="molecule type" value="Genomic_DNA"/>
</dbReference>
<dbReference type="PANTHER" id="PTHR11439">
    <property type="entry name" value="GAG-POL-RELATED RETROTRANSPOSON"/>
    <property type="match status" value="1"/>
</dbReference>
<sequence>MEAQIYVDDIIFGGMSEQLVQQFVQQMESEFEMSMVGELNYFLGFQVKQMKDGIFISQSKYAKNLVKKFGLENTKSKRTPAAIQVKVSKDIDGSSVDISNYRSMIGSLLYLTASRQDISYSVRVCARFRADPKESHLNQAKRIIKYVNSTVDYDLLYSFNTNISLVGYCDADWAGNTEDRKNTYGGCFFLGNNLVSWFSKKQNSISLSIAEVEW</sequence>
<proteinExistence type="predicted"/>
<keyword evidence="2" id="KW-0472">Membrane</keyword>
<evidence type="ECO:0000313" key="2">
    <source>
        <dbReference type="EMBL" id="GAA0169912.1"/>
    </source>
</evidence>
<keyword evidence="2" id="KW-0812">Transmembrane</keyword>
<protein>
    <submittedName>
        <fullName evidence="2">Transmembrane signal receptor</fullName>
    </submittedName>
</protein>
<dbReference type="CDD" id="cd09272">
    <property type="entry name" value="RNase_HI_RT_Ty1"/>
    <property type="match status" value="1"/>
</dbReference>
<reference evidence="2 3" key="1">
    <citation type="submission" date="2024-01" db="EMBL/GenBank/DDBJ databases">
        <title>The complete chloroplast genome sequence of Lithospermum erythrorhizon: insights into the phylogenetic relationship among Boraginaceae species and the maternal lineages of purple gromwells.</title>
        <authorList>
            <person name="Okada T."/>
            <person name="Watanabe K."/>
        </authorList>
    </citation>
    <scope>NUCLEOTIDE SEQUENCE [LARGE SCALE GENOMIC DNA]</scope>
</reference>